<dbReference type="SMART" id="SM00014">
    <property type="entry name" value="acidPPc"/>
    <property type="match status" value="1"/>
</dbReference>
<gene>
    <name evidence="3" type="ORF">L0Y14_09250</name>
</gene>
<protein>
    <submittedName>
        <fullName evidence="3">Phosphatase PAP2 family protein</fullName>
    </submittedName>
</protein>
<dbReference type="Gene3D" id="1.20.144.10">
    <property type="entry name" value="Phosphatidic acid phosphatase type 2/haloperoxidase"/>
    <property type="match status" value="1"/>
</dbReference>
<accession>A0A9J7A351</accession>
<dbReference type="AlphaFoldDB" id="A0A9J7A351"/>
<dbReference type="EMBL" id="CP090569">
    <property type="protein sequence ID" value="USF89239.1"/>
    <property type="molecule type" value="Genomic_DNA"/>
</dbReference>
<reference evidence="3" key="1">
    <citation type="journal article" date="2022" name="Mol. Ecol. Resour.">
        <title>The complete and closed genome of the facultative generalist Candidatus Endoriftia persephone from deep-sea hydrothermal vents.</title>
        <authorList>
            <person name="de Oliveira A.L."/>
            <person name="Srivastava A."/>
            <person name="Espada-Hinojosa S."/>
            <person name="Bright M."/>
        </authorList>
    </citation>
    <scope>NUCLEOTIDE SEQUENCE</scope>
    <source>
        <strain evidence="3">Tica-EPR-9o50.N</strain>
    </source>
</reference>
<feature type="transmembrane region" description="Helical" evidence="1">
    <location>
        <begin position="55"/>
        <end position="73"/>
    </location>
</feature>
<feature type="transmembrane region" description="Helical" evidence="1">
    <location>
        <begin position="30"/>
        <end position="48"/>
    </location>
</feature>
<feature type="transmembrane region" description="Helical" evidence="1">
    <location>
        <begin position="109"/>
        <end position="126"/>
    </location>
</feature>
<sequence length="167" mass="17589">MLDAPRPPALLSASELLTIGPAYHSHSFPSGHSATIFALAGVLSLAWLKHPLRVVALIALATLVGLSRSVVGVHWPVDILAGASLGWIAAILATRLAERWRWGEQEPGRSRLTVFLLLCALALLLIDHTGYPMALAFQQAIALICLLAALLIGVRAAPRVEGAAGAD</sequence>
<dbReference type="SUPFAM" id="SSF48317">
    <property type="entry name" value="Acid phosphatase/Vanadium-dependent haloperoxidase"/>
    <property type="match status" value="1"/>
</dbReference>
<proteinExistence type="predicted"/>
<dbReference type="Pfam" id="PF01569">
    <property type="entry name" value="PAP2"/>
    <property type="match status" value="1"/>
</dbReference>
<keyword evidence="4" id="KW-1185">Reference proteome</keyword>
<name>A0A9J7A351_9GAMM</name>
<evidence type="ECO:0000313" key="4">
    <source>
        <dbReference type="Proteomes" id="UP001056649"/>
    </source>
</evidence>
<dbReference type="InterPro" id="IPR036938">
    <property type="entry name" value="PAP2/HPO_sf"/>
</dbReference>
<feature type="transmembrane region" description="Helical" evidence="1">
    <location>
        <begin position="79"/>
        <end position="97"/>
    </location>
</feature>
<evidence type="ECO:0000259" key="2">
    <source>
        <dbReference type="SMART" id="SM00014"/>
    </source>
</evidence>
<keyword evidence="1" id="KW-0812">Transmembrane</keyword>
<evidence type="ECO:0000256" key="1">
    <source>
        <dbReference type="SAM" id="Phobius"/>
    </source>
</evidence>
<feature type="domain" description="Phosphatidic acid phosphatase type 2/haloperoxidase" evidence="2">
    <location>
        <begin position="4"/>
        <end position="94"/>
    </location>
</feature>
<keyword evidence="1" id="KW-1133">Transmembrane helix</keyword>
<dbReference type="Proteomes" id="UP001056649">
    <property type="component" value="Chromosome"/>
</dbReference>
<organism evidence="3 4">
    <name type="scientific">Candidatus Endoriftia persephonae</name>
    <dbReference type="NCBI Taxonomy" id="393765"/>
    <lineage>
        <taxon>Bacteria</taxon>
        <taxon>Pseudomonadati</taxon>
        <taxon>Pseudomonadota</taxon>
        <taxon>Gammaproteobacteria</taxon>
        <taxon>Chromatiales</taxon>
        <taxon>Sedimenticolaceae</taxon>
        <taxon>Candidatus Endoriftia</taxon>
    </lineage>
</organism>
<dbReference type="KEGG" id="eps:L0Y14_09250"/>
<dbReference type="InterPro" id="IPR000326">
    <property type="entry name" value="PAP2/HPO"/>
</dbReference>
<feature type="transmembrane region" description="Helical" evidence="1">
    <location>
        <begin position="132"/>
        <end position="154"/>
    </location>
</feature>
<evidence type="ECO:0000313" key="3">
    <source>
        <dbReference type="EMBL" id="USF89239.1"/>
    </source>
</evidence>
<keyword evidence="1" id="KW-0472">Membrane</keyword>